<dbReference type="Pfam" id="PF01734">
    <property type="entry name" value="Patatin"/>
    <property type="match status" value="1"/>
</dbReference>
<feature type="short sequence motif" description="DGA/G" evidence="2">
    <location>
        <begin position="421"/>
        <end position="423"/>
    </location>
</feature>
<protein>
    <recommendedName>
        <fullName evidence="4">PNPLA domain-containing protein</fullName>
    </recommendedName>
</protein>
<organism evidence="5 6">
    <name type="scientific">Sphingomonas aracearum</name>
    <dbReference type="NCBI Taxonomy" id="2283317"/>
    <lineage>
        <taxon>Bacteria</taxon>
        <taxon>Pseudomonadati</taxon>
        <taxon>Pseudomonadota</taxon>
        <taxon>Alphaproteobacteria</taxon>
        <taxon>Sphingomonadales</taxon>
        <taxon>Sphingomonadaceae</taxon>
        <taxon>Sphingomonas</taxon>
    </lineage>
</organism>
<feature type="domain" description="PNPLA" evidence="4">
    <location>
        <begin position="242"/>
        <end position="439"/>
    </location>
</feature>
<keyword evidence="2" id="KW-0442">Lipid degradation</keyword>
<feature type="active site" description="Proton acceptor" evidence="2">
    <location>
        <position position="421"/>
    </location>
</feature>
<dbReference type="PROSITE" id="PS51635">
    <property type="entry name" value="PNPLA"/>
    <property type="match status" value="1"/>
</dbReference>
<keyword evidence="2" id="KW-0378">Hydrolase</keyword>
<dbReference type="InterPro" id="IPR016035">
    <property type="entry name" value="Acyl_Trfase/lysoPLipase"/>
</dbReference>
<evidence type="ECO:0000256" key="3">
    <source>
        <dbReference type="SAM" id="MobiDB-lite"/>
    </source>
</evidence>
<sequence length="553" mass="58579">MGHALCCASAPNQALALDRVVSRLLASIDCADEGLVGSLLPRNRPAMVPRLRVYAGSLVRGREVAFGPEQEIPLRTLKALIGFQAGARLLAWIFDAVEISPRRKRWAAAKVTGGDAVDRLRVASQRRKPSSGAGSGAAIEHANVARAAGSRPRRIDHFPPSRPKGGLAARVGKGGALLALCALAACASTPKRAAFTSADLAVARVIEGDDVRFWTDDTPAAYRKWGEALLRQRGTVGAMRLLALSGGSDKGAYSAGLLNGWTERGSRPVFDIVTGVSTGALIAPFAFLGSAEDRSLTSIYTGIDSDSIFRPHVLSGLLGGSSLLDTKPLQALIARHVTPAFLARIAAEHRRGRRLLVLTTNLDAQRGVVWDMGAIAASGSPRSAALFRDVLLASASIPGAFPPVMVDVTGNGRPFAEMHVDGGAIGGFFVMPRAMLDAATDPSSANGAVQILYNGRIAPQFEVVKPKTFDIMSRALSTVLGEIDRSTVADLRRYARERRIAFSLCAIGNDFGEPAGKLFDPAYMRALYDYGLRTGKTGGCLAPEQPRAPEQPK</sequence>
<keyword evidence="6" id="KW-1185">Reference proteome</keyword>
<dbReference type="Gene3D" id="3.40.1090.10">
    <property type="entry name" value="Cytosolic phospholipase A2 catalytic domain"/>
    <property type="match status" value="1"/>
</dbReference>
<dbReference type="AlphaFoldDB" id="A0A369VT59"/>
<dbReference type="SUPFAM" id="SSF52151">
    <property type="entry name" value="FabD/lysophospholipase-like"/>
    <property type="match status" value="1"/>
</dbReference>
<evidence type="ECO:0000256" key="2">
    <source>
        <dbReference type="PROSITE-ProRule" id="PRU01161"/>
    </source>
</evidence>
<feature type="region of interest" description="Disordered" evidence="3">
    <location>
        <begin position="145"/>
        <end position="164"/>
    </location>
</feature>
<evidence type="ECO:0000313" key="5">
    <source>
        <dbReference type="EMBL" id="RDE05596.1"/>
    </source>
</evidence>
<dbReference type="EMBL" id="QQNB01000002">
    <property type="protein sequence ID" value="RDE05596.1"/>
    <property type="molecule type" value="Genomic_DNA"/>
</dbReference>
<evidence type="ECO:0000313" key="6">
    <source>
        <dbReference type="Proteomes" id="UP000253918"/>
    </source>
</evidence>
<evidence type="ECO:0000256" key="1">
    <source>
        <dbReference type="ARBA" id="ARBA00023098"/>
    </source>
</evidence>
<dbReference type="GO" id="GO:0016787">
    <property type="term" value="F:hydrolase activity"/>
    <property type="evidence" value="ECO:0007669"/>
    <property type="project" value="UniProtKB-UniRule"/>
</dbReference>
<dbReference type="InterPro" id="IPR002641">
    <property type="entry name" value="PNPLA_dom"/>
</dbReference>
<evidence type="ECO:0000259" key="4">
    <source>
        <dbReference type="PROSITE" id="PS51635"/>
    </source>
</evidence>
<keyword evidence="1 2" id="KW-0443">Lipid metabolism</keyword>
<feature type="short sequence motif" description="GXSXG" evidence="2">
    <location>
        <begin position="275"/>
        <end position="279"/>
    </location>
</feature>
<comment type="caution">
    <text evidence="2">Lacks conserved residue(s) required for the propagation of feature annotation.</text>
</comment>
<reference evidence="5 6" key="1">
    <citation type="submission" date="2018-07" db="EMBL/GenBank/DDBJ databases">
        <title>a novel species of Sphingomonas isolated from the rhizosphere soil of Araceae plant.</title>
        <authorList>
            <person name="Zhiyong W."/>
            <person name="Qinglan Z."/>
            <person name="Zhiwei F."/>
            <person name="Ding X."/>
            <person name="Gejiao W."/>
            <person name="Shixue Z."/>
        </authorList>
    </citation>
    <scope>NUCLEOTIDE SEQUENCE [LARGE SCALE GENOMIC DNA]</scope>
    <source>
        <strain evidence="5 6">WZY 27</strain>
    </source>
</reference>
<proteinExistence type="predicted"/>
<dbReference type="GO" id="GO:0016042">
    <property type="term" value="P:lipid catabolic process"/>
    <property type="evidence" value="ECO:0007669"/>
    <property type="project" value="UniProtKB-UniRule"/>
</dbReference>
<gene>
    <name evidence="5" type="ORF">DVW87_10210</name>
</gene>
<dbReference type="Proteomes" id="UP000253918">
    <property type="component" value="Unassembled WGS sequence"/>
</dbReference>
<name>A0A369VT59_9SPHN</name>
<comment type="caution">
    <text evidence="5">The sequence shown here is derived from an EMBL/GenBank/DDBJ whole genome shotgun (WGS) entry which is preliminary data.</text>
</comment>
<feature type="active site" description="Nucleophile" evidence="2">
    <location>
        <position position="277"/>
    </location>
</feature>
<accession>A0A369VT59</accession>